<dbReference type="SUPFAM" id="SSF52540">
    <property type="entry name" value="P-loop containing nucleoside triphosphate hydrolases"/>
    <property type="match status" value="1"/>
</dbReference>
<evidence type="ECO:0000256" key="3">
    <source>
        <dbReference type="ARBA" id="ARBA00022597"/>
    </source>
</evidence>
<dbReference type="Gene3D" id="3.40.50.300">
    <property type="entry name" value="P-loop containing nucleotide triphosphate hydrolases"/>
    <property type="match status" value="1"/>
</dbReference>
<organism evidence="8 9">
    <name type="scientific">Pararobbsia alpina</name>
    <dbReference type="NCBI Taxonomy" id="621374"/>
    <lineage>
        <taxon>Bacteria</taxon>
        <taxon>Pseudomonadati</taxon>
        <taxon>Pseudomonadota</taxon>
        <taxon>Betaproteobacteria</taxon>
        <taxon>Burkholderiales</taxon>
        <taxon>Burkholderiaceae</taxon>
        <taxon>Pararobbsia</taxon>
    </lineage>
</organism>
<evidence type="ECO:0000256" key="5">
    <source>
        <dbReference type="ARBA" id="ARBA00022741"/>
    </source>
</evidence>
<dbReference type="PROSITE" id="PS50893">
    <property type="entry name" value="ABC_TRANSPORTER_2"/>
    <property type="match status" value="1"/>
</dbReference>
<dbReference type="InterPro" id="IPR050107">
    <property type="entry name" value="ABC_carbohydrate_import_ATPase"/>
</dbReference>
<evidence type="ECO:0000259" key="7">
    <source>
        <dbReference type="PROSITE" id="PS50893"/>
    </source>
</evidence>
<reference evidence="8 9" key="1">
    <citation type="submission" date="2020-04" db="EMBL/GenBank/DDBJ databases">
        <authorList>
            <person name="De Canck E."/>
        </authorList>
    </citation>
    <scope>NUCLEOTIDE SEQUENCE [LARGE SCALE GENOMIC DNA]</scope>
    <source>
        <strain evidence="8 9">LMG 28138</strain>
    </source>
</reference>
<dbReference type="GO" id="GO:0005524">
    <property type="term" value="F:ATP binding"/>
    <property type="evidence" value="ECO:0007669"/>
    <property type="project" value="UniProtKB-KW"/>
</dbReference>
<dbReference type="InterPro" id="IPR017871">
    <property type="entry name" value="ABC_transporter-like_CS"/>
</dbReference>
<keyword evidence="1" id="KW-1003">Cell membrane</keyword>
<accession>A0A6S7CNC4</accession>
<gene>
    <name evidence="8" type="primary">frcA_4</name>
    <name evidence="8" type="ORF">LMG28138_03617</name>
</gene>
<keyword evidence="3" id="KW-0813">Transport</keyword>
<name>A0A6S7CNC4_9BURK</name>
<sequence>MCAACGRQGAVCFTRRPPWMSFTLTKREPVLMNSVASTAVPPRVRMRNIAKRYGAIQSLRGVNLEVAPGEVLGLVGDNGAGKSTVSKVLSGAVIPDEGYIEIDGKRVHFENPGDARVHQIEMVYQDLSLCDTVDVAGNLFLGREPMRRICGVPVLDLAKMHLDAREMLDGLGIRIPNTRLDVENLSGGQRQAIAISRAVSFDPKVLIMDEPTAALAVAEVEAVLDLVRTVSARGVSVILISHRLQDLFLVCDRISVMYEGQNVADRPIGETNLQEIVDLIVGHKFNARSARPTIEN</sequence>
<dbReference type="PANTHER" id="PTHR43790">
    <property type="entry name" value="CARBOHYDRATE TRANSPORT ATP-BINDING PROTEIN MG119-RELATED"/>
    <property type="match status" value="1"/>
</dbReference>
<dbReference type="Pfam" id="PF00005">
    <property type="entry name" value="ABC_tran"/>
    <property type="match status" value="1"/>
</dbReference>
<dbReference type="PROSITE" id="PS00211">
    <property type="entry name" value="ABC_TRANSPORTER_1"/>
    <property type="match status" value="1"/>
</dbReference>
<dbReference type="EMBL" id="CADIKM010000018">
    <property type="protein sequence ID" value="CAB3793967.1"/>
    <property type="molecule type" value="Genomic_DNA"/>
</dbReference>
<keyword evidence="2" id="KW-0472">Membrane</keyword>
<dbReference type="InterPro" id="IPR003439">
    <property type="entry name" value="ABC_transporter-like_ATP-bd"/>
</dbReference>
<dbReference type="CDD" id="cd03216">
    <property type="entry name" value="ABC_Carb_Monos_I"/>
    <property type="match status" value="1"/>
</dbReference>
<dbReference type="PANTHER" id="PTHR43790:SF8">
    <property type="entry name" value="SUGAR ABC TRANSPORTER ATP-BINDING PROTEIN"/>
    <property type="match status" value="1"/>
</dbReference>
<dbReference type="AlphaFoldDB" id="A0A6S7CNC4"/>
<keyword evidence="4" id="KW-0677">Repeat</keyword>
<evidence type="ECO:0000256" key="2">
    <source>
        <dbReference type="ARBA" id="ARBA00022519"/>
    </source>
</evidence>
<dbReference type="InterPro" id="IPR003593">
    <property type="entry name" value="AAA+_ATPase"/>
</dbReference>
<protein>
    <submittedName>
        <fullName evidence="8">Fructose import ATP-binding protein FrcA</fullName>
    </submittedName>
</protein>
<keyword evidence="3" id="KW-0762">Sugar transport</keyword>
<evidence type="ECO:0000313" key="9">
    <source>
        <dbReference type="Proteomes" id="UP000494115"/>
    </source>
</evidence>
<dbReference type="GO" id="GO:0016887">
    <property type="term" value="F:ATP hydrolysis activity"/>
    <property type="evidence" value="ECO:0007669"/>
    <property type="project" value="InterPro"/>
</dbReference>
<dbReference type="InterPro" id="IPR027417">
    <property type="entry name" value="P-loop_NTPase"/>
</dbReference>
<keyword evidence="9" id="KW-1185">Reference proteome</keyword>
<keyword evidence="6 8" id="KW-0067">ATP-binding</keyword>
<keyword evidence="2" id="KW-0997">Cell inner membrane</keyword>
<keyword evidence="5" id="KW-0547">Nucleotide-binding</keyword>
<dbReference type="SMART" id="SM00382">
    <property type="entry name" value="AAA"/>
    <property type="match status" value="1"/>
</dbReference>
<evidence type="ECO:0000256" key="4">
    <source>
        <dbReference type="ARBA" id="ARBA00022737"/>
    </source>
</evidence>
<evidence type="ECO:0000313" key="8">
    <source>
        <dbReference type="EMBL" id="CAB3793967.1"/>
    </source>
</evidence>
<evidence type="ECO:0000256" key="1">
    <source>
        <dbReference type="ARBA" id="ARBA00022475"/>
    </source>
</evidence>
<feature type="domain" description="ABC transporter" evidence="7">
    <location>
        <begin position="44"/>
        <end position="284"/>
    </location>
</feature>
<evidence type="ECO:0000256" key="6">
    <source>
        <dbReference type="ARBA" id="ARBA00022840"/>
    </source>
</evidence>
<proteinExistence type="predicted"/>
<dbReference type="Proteomes" id="UP000494115">
    <property type="component" value="Unassembled WGS sequence"/>
</dbReference>